<evidence type="ECO:0000256" key="1">
    <source>
        <dbReference type="SAM" id="Phobius"/>
    </source>
</evidence>
<dbReference type="STRING" id="1547283.A9C19_09900"/>
<keyword evidence="2" id="KW-0732">Signal</keyword>
<name>A0A1L3MRS1_9BACI</name>
<feature type="chain" id="PRO_5012363105" evidence="2">
    <location>
        <begin position="26"/>
        <end position="388"/>
    </location>
</feature>
<dbReference type="RefSeq" id="WP_072579828.1">
    <property type="nucleotide sequence ID" value="NZ_CP016020.1"/>
</dbReference>
<keyword evidence="4" id="KW-1185">Reference proteome</keyword>
<feature type="transmembrane region" description="Helical" evidence="1">
    <location>
        <begin position="361"/>
        <end position="379"/>
    </location>
</feature>
<evidence type="ECO:0000313" key="4">
    <source>
        <dbReference type="Proteomes" id="UP000181936"/>
    </source>
</evidence>
<keyword evidence="1" id="KW-0812">Transmembrane</keyword>
<feature type="signal peptide" evidence="2">
    <location>
        <begin position="1"/>
        <end position="25"/>
    </location>
</feature>
<organism evidence="3 4">
    <name type="scientific">Bacillus weihaiensis</name>
    <dbReference type="NCBI Taxonomy" id="1547283"/>
    <lineage>
        <taxon>Bacteria</taxon>
        <taxon>Bacillati</taxon>
        <taxon>Bacillota</taxon>
        <taxon>Bacilli</taxon>
        <taxon>Bacillales</taxon>
        <taxon>Bacillaceae</taxon>
        <taxon>Bacillus</taxon>
    </lineage>
</organism>
<sequence length="388" mass="44253">MKKSILTGILVFVLSLTALPGFSFAVEQNDPNLDKFLASINWEKQAYIDYLSSKEWTLEDFDSIDQLGTPLTEEAVQSVLAEYNLSREELNELLIENGDIEIGEDVLDGTYLIFSEELIDSIDFYIGTPINDTNLQELLDYYEFDTVDQLEAFLNSYDDSIENYEFIEDLDLALDFYMNVGEIDFEEIYDLFDQIGLTEQEIEAIFTHLETLDFEDPASLDKLLELSERMIQFEEFESAEELTAEQIAELLDIFDDLLDLLHLDTKYYLVKDGEKKPITFDTLLTMDTTNGYDLLIELYSTSGQFLADILFTAEMVGSDIIQETGRDIIEAKEIVTTKPVVTKEHIQTVKGGKLPKTASNYPLNTLIGIGFVMGGFLLFRKFKVRGTN</sequence>
<gene>
    <name evidence="3" type="ORF">A9C19_09900</name>
</gene>
<evidence type="ECO:0000313" key="3">
    <source>
        <dbReference type="EMBL" id="APH05035.1"/>
    </source>
</evidence>
<keyword evidence="1" id="KW-1133">Transmembrane helix</keyword>
<dbReference type="EMBL" id="CP016020">
    <property type="protein sequence ID" value="APH05035.1"/>
    <property type="molecule type" value="Genomic_DNA"/>
</dbReference>
<dbReference type="Proteomes" id="UP000181936">
    <property type="component" value="Chromosome"/>
</dbReference>
<proteinExistence type="predicted"/>
<keyword evidence="1" id="KW-0472">Membrane</keyword>
<accession>A0A1L3MRS1</accession>
<dbReference type="AlphaFoldDB" id="A0A1L3MRS1"/>
<evidence type="ECO:0000256" key="2">
    <source>
        <dbReference type="SAM" id="SignalP"/>
    </source>
</evidence>
<dbReference type="InterPro" id="IPR030832">
    <property type="entry name" value="Acidic_LPXTA"/>
</dbReference>
<reference evidence="3 4" key="1">
    <citation type="journal article" date="2016" name="Sci. Rep.">
        <title>Complete genome sequence and transcriptomic analysis of a novel marine strain Bacillus weihaiensis reveals the mechanism of brown algae degradation.</title>
        <authorList>
            <person name="Zhu Y."/>
            <person name="Chen P."/>
            <person name="Bao Y."/>
            <person name="Men Y."/>
            <person name="Zeng Y."/>
            <person name="Yang J."/>
            <person name="Sun J."/>
            <person name="Sun Y."/>
        </authorList>
    </citation>
    <scope>NUCLEOTIDE SEQUENCE [LARGE SCALE GENOMIC DNA]</scope>
    <source>
        <strain evidence="3 4">Alg07</strain>
    </source>
</reference>
<dbReference type="NCBIfam" id="TIGR04383">
    <property type="entry name" value="acidic_w_LPXTA"/>
    <property type="match status" value="2"/>
</dbReference>
<dbReference type="OrthoDB" id="2718583at2"/>
<protein>
    <submittedName>
        <fullName evidence="3">Peptidase</fullName>
    </submittedName>
</protein>
<dbReference type="KEGG" id="bwh:A9C19_09900"/>
<dbReference type="NCBIfam" id="TIGR01167">
    <property type="entry name" value="LPXTG_anchor"/>
    <property type="match status" value="1"/>
</dbReference>